<dbReference type="VEuPathDB" id="TriTrypDB:TEOVI_000415800"/>
<organism evidence="1 2">
    <name type="scientific">Trypanosoma equiperdum</name>
    <dbReference type="NCBI Taxonomy" id="5694"/>
    <lineage>
        <taxon>Eukaryota</taxon>
        <taxon>Discoba</taxon>
        <taxon>Euglenozoa</taxon>
        <taxon>Kinetoplastea</taxon>
        <taxon>Metakinetoplastina</taxon>
        <taxon>Trypanosomatida</taxon>
        <taxon>Trypanosomatidae</taxon>
        <taxon>Trypanosoma</taxon>
    </lineage>
</organism>
<dbReference type="GeneID" id="92378098"/>
<gene>
    <name evidence="1" type="ORF">TEOVI_000415800</name>
</gene>
<reference evidence="1" key="1">
    <citation type="submission" date="2016-09" db="EMBL/GenBank/DDBJ databases">
        <authorList>
            <person name="Hebert L."/>
            <person name="Moumen B."/>
        </authorList>
    </citation>
    <scope>NUCLEOTIDE SEQUENCE [LARGE SCALE GENOMIC DNA]</scope>
    <source>
        <strain evidence="1">OVI</strain>
    </source>
</reference>
<dbReference type="InterPro" id="IPR016024">
    <property type="entry name" value="ARM-type_fold"/>
</dbReference>
<protein>
    <submittedName>
        <fullName evidence="1">Uncharacterized protein</fullName>
    </submittedName>
</protein>
<evidence type="ECO:0000313" key="2">
    <source>
        <dbReference type="Proteomes" id="UP000195570"/>
    </source>
</evidence>
<dbReference type="EMBL" id="CZPT02001887">
    <property type="protein sequence ID" value="SCU72581.1"/>
    <property type="molecule type" value="Genomic_DNA"/>
</dbReference>
<dbReference type="SUPFAM" id="SSF48371">
    <property type="entry name" value="ARM repeat"/>
    <property type="match status" value="1"/>
</dbReference>
<keyword evidence="2" id="KW-1185">Reference proteome</keyword>
<sequence length="1081" mass="117445">MGRQRALFLLGLLQRQHPEAHKNLTREVERVEREARSDGDLVRLRESCRVVLHLLNEHREFLPFVAQGCPSCLSAVLSQVGKGGITDNAGDADRNDGDESCMEDIDMLRLAALLSTSGSPVDALADGVSKSLEPMTRLVFSTNSEVGELALSLLGRAVRLSADSERLAGSLLGNEKFWVRFARAFFGDSSRANHLDKEARLCTTSSPPSVLASVLGLLRRCCMVSRVGRDASFRSLLVRVCTAVTLKNDARLREEAVLLLYTLRITSSTDETECLRECIAVLAPATPGSEDDCANVARNGSDPGFVDRLVGDRNIMYANSLMNALISLQKNQFESSARLRDLERIAKLLFDPHVPCGAAAALVLLPGAVTSVFAAASDVEEKISAFACALFSSAIEGLEEMLSSPMNLGATEQEGALRESDICSYRRCLVEDFLSLGGMVLLEDLLLDYSSGVVSTATRLVRSLMRFSSGTRNLVLASRCFPNLYKALEGVSGESNISESLRCGGEDGVCAMLHIALDTFSLLGSDTAWVLPESAVGCVSMIATESRNNVSVLAAALRTLSVLAASHPMAATVVLDYDYINSVLGMEGDAAVNSDGEEAKEPWVLNDTDAAYICGSFDIMSAVVSQEPSCVTFEWIETLIMATKRAQHWQDEVPRFARPLWNVVVKTVTISEEGRTYLLEDTEFVDVLLNTMASCCSYMTRGCESERIRHSAENIGTDNKVVGTPYGDCSSVVAQLLPLLVRVARFLPALQQSQPLEGACDLVEALAILLSMRGAEASVDLLVNVALFAYDNETTLISVFDLFVKVGLRASQELQQRALASLSVLEGADPAVVEGDMRCAEALGDFERATAALGALLARCRAGEGSDLDNEVVEEVSALILAALKAPSDHPPLLFALPPTGAPPLLSRHRRILSSTVDLLRSGHQIFDHTAQQLWCEHQVFQRVSRFFGAIRDSEGAEELLDEICDLLSIMYGLHNPWASAEDSGVESSDYTPSCDVGDLLVFVVEYILNERLSRSSSCRSLFTRLCECAPFRHGMLAAHREIYHSSLEVVSNCSGEAEEREVFDRWINEKLDGTVHATVA</sequence>
<proteinExistence type="predicted"/>
<accession>A0A1G4IJ92</accession>
<evidence type="ECO:0000313" key="1">
    <source>
        <dbReference type="EMBL" id="SCU72581.1"/>
    </source>
</evidence>
<dbReference type="Proteomes" id="UP000195570">
    <property type="component" value="Unassembled WGS sequence"/>
</dbReference>
<dbReference type="AlphaFoldDB" id="A0A1G4IJ92"/>
<name>A0A1G4IJ92_TRYEQ</name>
<comment type="caution">
    <text evidence="1">The sequence shown here is derived from an EMBL/GenBank/DDBJ whole genome shotgun (WGS) entry which is preliminary data.</text>
</comment>
<dbReference type="RefSeq" id="XP_067083058.1">
    <property type="nucleotide sequence ID" value="XM_067226957.1"/>
</dbReference>